<organism evidence="1">
    <name type="scientific">marine sediment metagenome</name>
    <dbReference type="NCBI Taxonomy" id="412755"/>
    <lineage>
        <taxon>unclassified sequences</taxon>
        <taxon>metagenomes</taxon>
        <taxon>ecological metagenomes</taxon>
    </lineage>
</organism>
<protein>
    <submittedName>
        <fullName evidence="1">Uncharacterized protein</fullName>
    </submittedName>
</protein>
<proteinExistence type="predicted"/>
<gene>
    <name evidence="1" type="ORF">LCGC14_1586830</name>
</gene>
<sequence length="75" mass="9058">MDKICGYGFECPQHGLETVVFCFRAFDENAIDKWKKITTILNDLDQEQKNEVLRWVKEQKVSYRRDAEMMKHQFK</sequence>
<comment type="caution">
    <text evidence="1">The sequence shown here is derived from an EMBL/GenBank/DDBJ whole genome shotgun (WGS) entry which is preliminary data.</text>
</comment>
<dbReference type="AlphaFoldDB" id="A0A0F9IFH3"/>
<reference evidence="1" key="1">
    <citation type="journal article" date="2015" name="Nature">
        <title>Complex archaea that bridge the gap between prokaryotes and eukaryotes.</title>
        <authorList>
            <person name="Spang A."/>
            <person name="Saw J.H."/>
            <person name="Jorgensen S.L."/>
            <person name="Zaremba-Niedzwiedzka K."/>
            <person name="Martijn J."/>
            <person name="Lind A.E."/>
            <person name="van Eijk R."/>
            <person name="Schleper C."/>
            <person name="Guy L."/>
            <person name="Ettema T.J."/>
        </authorList>
    </citation>
    <scope>NUCLEOTIDE SEQUENCE</scope>
</reference>
<accession>A0A0F9IFH3</accession>
<dbReference type="EMBL" id="LAZR01012553">
    <property type="protein sequence ID" value="KKM26232.1"/>
    <property type="molecule type" value="Genomic_DNA"/>
</dbReference>
<evidence type="ECO:0000313" key="1">
    <source>
        <dbReference type="EMBL" id="KKM26232.1"/>
    </source>
</evidence>
<name>A0A0F9IFH3_9ZZZZ</name>